<evidence type="ECO:0000256" key="1">
    <source>
        <dbReference type="SAM" id="MobiDB-lite"/>
    </source>
</evidence>
<comment type="caution">
    <text evidence="3">The sequence shown here is derived from an EMBL/GenBank/DDBJ whole genome shotgun (WGS) entry which is preliminary data.</text>
</comment>
<dbReference type="Proteomes" id="UP001157034">
    <property type="component" value="Unassembled WGS sequence"/>
</dbReference>
<dbReference type="Pfam" id="PF00128">
    <property type="entry name" value="Alpha-amylase"/>
    <property type="match status" value="1"/>
</dbReference>
<dbReference type="EMBL" id="BSVB01000001">
    <property type="protein sequence ID" value="GMA96544.1"/>
    <property type="molecule type" value="Genomic_DNA"/>
</dbReference>
<evidence type="ECO:0000313" key="3">
    <source>
        <dbReference type="EMBL" id="GMA96544.1"/>
    </source>
</evidence>
<gene>
    <name evidence="3" type="ORF">GCM10025881_33680</name>
</gene>
<keyword evidence="4" id="KW-1185">Reference proteome</keyword>
<dbReference type="SUPFAM" id="SSF51445">
    <property type="entry name" value="(Trans)glycosidases"/>
    <property type="match status" value="1"/>
</dbReference>
<proteinExistence type="predicted"/>
<dbReference type="InterPro" id="IPR017853">
    <property type="entry name" value="GH"/>
</dbReference>
<dbReference type="InterPro" id="IPR006059">
    <property type="entry name" value="SBP"/>
</dbReference>
<feature type="domain" description="Glycosyl hydrolase family 13 catalytic" evidence="2">
    <location>
        <begin position="2"/>
        <end position="269"/>
    </location>
</feature>
<feature type="region of interest" description="Disordered" evidence="1">
    <location>
        <begin position="336"/>
        <end position="356"/>
    </location>
</feature>
<dbReference type="SUPFAM" id="SSF53850">
    <property type="entry name" value="Periplasmic binding protein-like II"/>
    <property type="match status" value="1"/>
</dbReference>
<accession>A0ABQ6KCK6</accession>
<evidence type="ECO:0000259" key="2">
    <source>
        <dbReference type="Pfam" id="PF00128"/>
    </source>
</evidence>
<dbReference type="PANTHER" id="PTHR43649:SF16">
    <property type="entry name" value="SUGAR-BINDING LIPOPROTEIN"/>
    <property type="match status" value="1"/>
</dbReference>
<dbReference type="Gene3D" id="3.20.20.80">
    <property type="entry name" value="Glycosidases"/>
    <property type="match status" value="1"/>
</dbReference>
<dbReference type="PANTHER" id="PTHR43649">
    <property type="entry name" value="ARABINOSE-BINDING PROTEIN-RELATED"/>
    <property type="match status" value="1"/>
</dbReference>
<organism evidence="3 4">
    <name type="scientific">Pseudolysinimonas kribbensis</name>
    <dbReference type="NCBI Taxonomy" id="433641"/>
    <lineage>
        <taxon>Bacteria</taxon>
        <taxon>Bacillati</taxon>
        <taxon>Actinomycetota</taxon>
        <taxon>Actinomycetes</taxon>
        <taxon>Micrococcales</taxon>
        <taxon>Microbacteriaceae</taxon>
        <taxon>Pseudolysinimonas</taxon>
    </lineage>
</organism>
<sequence length="813" mass="87640">MRIDSAALLVKDPELREVPDVVGPGEHPTEDRDEIHDIYRGWRAVADTYPGTRVLVGELWVPDIDRFVQYLRPDELHTAFNFDFLARPWDAAELRASIDATLAAHAPVHAPSTWVLSNHDVTRPVTRYGRADSSFAFLDKRFGTPTDLDLGTRRARAAALLTGALPGSLYIYQGDELGLPEVEDIPRELLQDPMHYRSGGVDPGRDGCRVPLPWSGDLPPYGFSTGAVSAAPWLPQPASWARYTVQSEAADPRSMLALYRAALRIRRAEPLGDGPFAWLDDAPEGTLAFRRGDAFLSITNLAGHPVPLPAGELLLASDELGQAADGSRELPRLHGVAPSTAASHGEPSPEKGKTMKSPRTVGAAVLALTALAGVAALSGCSSSGDQPANGQVAITVASLIPGSSDDAFKQFNQRVKEFEKANPDILVKPVEYQWTGPTFSAQLAAGTLPDVFNVPFTDSKSLANAGQLADITSEVKKLPYAGRFNQSLLSVAKNDSGDIFGIPYGPYAYGLSYNRDLFTKAGLDPDKPPTSWDEIRTDAKQISDKLHIAGFMVFTSGNTGGWALTEQTYARGGRMEVTKDGTTTVTADNEQTVDALKFLQKMRWDDDSLGSNFNLDWSGMNQYFGSGQTAMYPSGSDVLTSLVQQNKVDPKDYGLALIPTEGTGSGVLSGGNVAVVAPNASKAEQQASVKWIDFYYMQKLLDKKSAIADAKSLVANKQPVGVPQLPIFDKKQLDTSLGWIDSYINVPKANVAAFQNGIFDQTIIPEPAKHTQELYGALDSVVQAVLTDKNADITALLKGVNTQVQALIDADAK</sequence>
<dbReference type="InterPro" id="IPR050490">
    <property type="entry name" value="Bact_solute-bd_prot1"/>
</dbReference>
<evidence type="ECO:0000313" key="4">
    <source>
        <dbReference type="Proteomes" id="UP001157034"/>
    </source>
</evidence>
<name>A0ABQ6KCK6_9MICO</name>
<protein>
    <recommendedName>
        <fullName evidence="2">Glycosyl hydrolase family 13 catalytic domain-containing protein</fullName>
    </recommendedName>
</protein>
<dbReference type="InterPro" id="IPR006047">
    <property type="entry name" value="GH13_cat_dom"/>
</dbReference>
<dbReference type="Pfam" id="PF01547">
    <property type="entry name" value="SBP_bac_1"/>
    <property type="match status" value="1"/>
</dbReference>
<reference evidence="4" key="1">
    <citation type="journal article" date="2019" name="Int. J. Syst. Evol. Microbiol.">
        <title>The Global Catalogue of Microorganisms (GCM) 10K type strain sequencing project: providing services to taxonomists for standard genome sequencing and annotation.</title>
        <authorList>
            <consortium name="The Broad Institute Genomics Platform"/>
            <consortium name="The Broad Institute Genome Sequencing Center for Infectious Disease"/>
            <person name="Wu L."/>
            <person name="Ma J."/>
        </authorList>
    </citation>
    <scope>NUCLEOTIDE SEQUENCE [LARGE SCALE GENOMIC DNA]</scope>
    <source>
        <strain evidence="4">NBRC 108894</strain>
    </source>
</reference>
<dbReference type="Gene3D" id="3.40.190.10">
    <property type="entry name" value="Periplasmic binding protein-like II"/>
    <property type="match status" value="1"/>
</dbReference>